<protein>
    <submittedName>
        <fullName evidence="1">Uncharacterized protein</fullName>
    </submittedName>
</protein>
<evidence type="ECO:0000313" key="2">
    <source>
        <dbReference type="Proteomes" id="UP001457282"/>
    </source>
</evidence>
<dbReference type="Proteomes" id="UP001457282">
    <property type="component" value="Unassembled WGS sequence"/>
</dbReference>
<reference evidence="1 2" key="1">
    <citation type="journal article" date="2023" name="G3 (Bethesda)">
        <title>A chromosome-length genome assembly and annotation of blackberry (Rubus argutus, cv. 'Hillquist').</title>
        <authorList>
            <person name="Bruna T."/>
            <person name="Aryal R."/>
            <person name="Dudchenko O."/>
            <person name="Sargent D.J."/>
            <person name="Mead D."/>
            <person name="Buti M."/>
            <person name="Cavallini A."/>
            <person name="Hytonen T."/>
            <person name="Andres J."/>
            <person name="Pham M."/>
            <person name="Weisz D."/>
            <person name="Mascagni F."/>
            <person name="Usai G."/>
            <person name="Natali L."/>
            <person name="Bassil N."/>
            <person name="Fernandez G.E."/>
            <person name="Lomsadze A."/>
            <person name="Armour M."/>
            <person name="Olukolu B."/>
            <person name="Poorten T."/>
            <person name="Britton C."/>
            <person name="Davik J."/>
            <person name="Ashrafi H."/>
            <person name="Aiden E.L."/>
            <person name="Borodovsky M."/>
            <person name="Worthington M."/>
        </authorList>
    </citation>
    <scope>NUCLEOTIDE SEQUENCE [LARGE SCALE GENOMIC DNA]</scope>
    <source>
        <strain evidence="1">PI 553951</strain>
    </source>
</reference>
<name>A0AAW1YU27_RUBAR</name>
<evidence type="ECO:0000313" key="1">
    <source>
        <dbReference type="EMBL" id="KAK9951667.1"/>
    </source>
</evidence>
<proteinExistence type="predicted"/>
<sequence>MSGMELLLEKVDFLGAGLLSGEVATPWWSWRRQQASGEESTGTRPKLVARQNDPGGWIEGFDAGGSARNWRRCWQRTMSGLAGLGGGVGEHGAARRRLWLTGRSAGATARALPWAGCGLRWRRGRGHEGR</sequence>
<comment type="caution">
    <text evidence="1">The sequence shown here is derived from an EMBL/GenBank/DDBJ whole genome shotgun (WGS) entry which is preliminary data.</text>
</comment>
<keyword evidence="2" id="KW-1185">Reference proteome</keyword>
<gene>
    <name evidence="1" type="ORF">M0R45_007103</name>
</gene>
<dbReference type="AlphaFoldDB" id="A0AAW1YU27"/>
<accession>A0AAW1YU27</accession>
<organism evidence="1 2">
    <name type="scientific">Rubus argutus</name>
    <name type="common">Southern blackberry</name>
    <dbReference type="NCBI Taxonomy" id="59490"/>
    <lineage>
        <taxon>Eukaryota</taxon>
        <taxon>Viridiplantae</taxon>
        <taxon>Streptophyta</taxon>
        <taxon>Embryophyta</taxon>
        <taxon>Tracheophyta</taxon>
        <taxon>Spermatophyta</taxon>
        <taxon>Magnoliopsida</taxon>
        <taxon>eudicotyledons</taxon>
        <taxon>Gunneridae</taxon>
        <taxon>Pentapetalae</taxon>
        <taxon>rosids</taxon>
        <taxon>fabids</taxon>
        <taxon>Rosales</taxon>
        <taxon>Rosaceae</taxon>
        <taxon>Rosoideae</taxon>
        <taxon>Rosoideae incertae sedis</taxon>
        <taxon>Rubus</taxon>
    </lineage>
</organism>
<dbReference type="EMBL" id="JBEDUW010000001">
    <property type="protein sequence ID" value="KAK9951667.1"/>
    <property type="molecule type" value="Genomic_DNA"/>
</dbReference>